<feature type="region of interest" description="Disordered" evidence="1">
    <location>
        <begin position="100"/>
        <end position="138"/>
    </location>
</feature>
<accession>A0A6G1J5Z0</accession>
<sequence length="968" mass="108916">MPFIRPLAAPGSPRRLFGYCAGLLTRSKPCRPPPITAFAPSRRRTTCVICRGIRSGAPSISRQDNGSLGWRPSEHPRSPSRYYSRHELPQTLTDISATVMGVDDGEDGHNTQGSEDPPPRVGFRAHRSNSARQTIRPSQPGLILEAIQNEARDLYTIAPHGRKDLSYTSRSSKIRRGTPPLSPTALPERRDPQPRGGIITLYSILARHIRTSTSTPGAESSPGLREEEITVLRSRGYSAVDVEKWSSCLLNPKSVAAAAIFKSDDHLPPLFLVSLFLRRKHMKMTALGIILRHIDARRQSEPIAWHTLQILIIRLLRHARIIWPQSIPWIAFFFSTEATRIFEEITRNRPGPPKFLREVTHFSNTMLSLISLPTSVHPLMDSVHQQKAQFQILQFMQSCDPAIVVTRDGFRAVMRNQLMHSKTRREKEWAALKGPSWPPWKEARTAMDEDKGYEFGASRASRILHRMYEAGYDSHTWEEVAQIYAGWDTDLSPTIQTRTTLPRFSTQYSDQAMLKTLLWAGRIRTTRSQREAWACFLAYEASGAPTAPEVYFAMFEKLHYPEVDAHAAAQQDPSKSGEDEKRGLLPGDMREVQPDPKSPLHLVHLGEMIPTYDQLFHRMTEKGLRPSTGLLAFLVETIPDFSAVLRLLEAHKGDFNGGVAMLLTGRLSEKSPVPGYFLGAFITFLCRFGRFAHAPATKPISISPHDHEVRFRMEKHYLVEYAYVLLTHYRPNHRPAWTTYMRKVLFDHTSGVQKATQANFQYTIMCTLLEQLEAIDVDPDDEQFRLFCQVARFVGQAAFNGDFADGQARHIVSTAPRLLRTIFHTMVAANGDVNDTSLVGTALTPHVPDPAVLHAYVRALGTLRDYEGLYSFSTWARANHAAVTARANAQRSGSRALYRAFVALRAALDGSLSNDREGAPEDLAALIREQIESVEEWGWPRDEHVDMYVNKVLWGSTGGPRAVGFEKG</sequence>
<gene>
    <name evidence="2" type="ORF">K458DRAFT_365130</name>
</gene>
<organism evidence="2 3">
    <name type="scientific">Lentithecium fluviatile CBS 122367</name>
    <dbReference type="NCBI Taxonomy" id="1168545"/>
    <lineage>
        <taxon>Eukaryota</taxon>
        <taxon>Fungi</taxon>
        <taxon>Dikarya</taxon>
        <taxon>Ascomycota</taxon>
        <taxon>Pezizomycotina</taxon>
        <taxon>Dothideomycetes</taxon>
        <taxon>Pleosporomycetidae</taxon>
        <taxon>Pleosporales</taxon>
        <taxon>Massarineae</taxon>
        <taxon>Lentitheciaceae</taxon>
        <taxon>Lentithecium</taxon>
    </lineage>
</organism>
<evidence type="ECO:0000256" key="1">
    <source>
        <dbReference type="SAM" id="MobiDB-lite"/>
    </source>
</evidence>
<feature type="compositionally biased region" description="Basic and acidic residues" evidence="1">
    <location>
        <begin position="575"/>
        <end position="594"/>
    </location>
</feature>
<dbReference type="OrthoDB" id="410701at2759"/>
<dbReference type="AlphaFoldDB" id="A0A6G1J5Z0"/>
<keyword evidence="3" id="KW-1185">Reference proteome</keyword>
<proteinExistence type="predicted"/>
<feature type="region of interest" description="Disordered" evidence="1">
    <location>
        <begin position="58"/>
        <end position="82"/>
    </location>
</feature>
<dbReference type="EMBL" id="MU005578">
    <property type="protein sequence ID" value="KAF2685932.1"/>
    <property type="molecule type" value="Genomic_DNA"/>
</dbReference>
<evidence type="ECO:0000313" key="2">
    <source>
        <dbReference type="EMBL" id="KAF2685932.1"/>
    </source>
</evidence>
<reference evidence="2" key="1">
    <citation type="journal article" date="2020" name="Stud. Mycol.">
        <title>101 Dothideomycetes genomes: a test case for predicting lifestyles and emergence of pathogens.</title>
        <authorList>
            <person name="Haridas S."/>
            <person name="Albert R."/>
            <person name="Binder M."/>
            <person name="Bloem J."/>
            <person name="Labutti K."/>
            <person name="Salamov A."/>
            <person name="Andreopoulos B."/>
            <person name="Baker S."/>
            <person name="Barry K."/>
            <person name="Bills G."/>
            <person name="Bluhm B."/>
            <person name="Cannon C."/>
            <person name="Castanera R."/>
            <person name="Culley D."/>
            <person name="Daum C."/>
            <person name="Ezra D."/>
            <person name="Gonzalez J."/>
            <person name="Henrissat B."/>
            <person name="Kuo A."/>
            <person name="Liang C."/>
            <person name="Lipzen A."/>
            <person name="Lutzoni F."/>
            <person name="Magnuson J."/>
            <person name="Mondo S."/>
            <person name="Nolan M."/>
            <person name="Ohm R."/>
            <person name="Pangilinan J."/>
            <person name="Park H.-J."/>
            <person name="Ramirez L."/>
            <person name="Alfaro M."/>
            <person name="Sun H."/>
            <person name="Tritt A."/>
            <person name="Yoshinaga Y."/>
            <person name="Zwiers L.-H."/>
            <person name="Turgeon B."/>
            <person name="Goodwin S."/>
            <person name="Spatafora J."/>
            <person name="Crous P."/>
            <person name="Grigoriev I."/>
        </authorList>
    </citation>
    <scope>NUCLEOTIDE SEQUENCE</scope>
    <source>
        <strain evidence="2">CBS 122367</strain>
    </source>
</reference>
<evidence type="ECO:0000313" key="3">
    <source>
        <dbReference type="Proteomes" id="UP000799291"/>
    </source>
</evidence>
<dbReference type="Proteomes" id="UP000799291">
    <property type="component" value="Unassembled WGS sequence"/>
</dbReference>
<feature type="region of interest" description="Disordered" evidence="1">
    <location>
        <begin position="566"/>
        <end position="596"/>
    </location>
</feature>
<name>A0A6G1J5Z0_9PLEO</name>
<feature type="region of interest" description="Disordered" evidence="1">
    <location>
        <begin position="166"/>
        <end position="193"/>
    </location>
</feature>
<protein>
    <submittedName>
        <fullName evidence="2">Uncharacterized protein</fullName>
    </submittedName>
</protein>